<organism evidence="1 2">
    <name type="scientific">Brachybacterium vulturis</name>
    <dbReference type="NCBI Taxonomy" id="2017484"/>
    <lineage>
        <taxon>Bacteria</taxon>
        <taxon>Bacillati</taxon>
        <taxon>Actinomycetota</taxon>
        <taxon>Actinomycetes</taxon>
        <taxon>Micrococcales</taxon>
        <taxon>Dermabacteraceae</taxon>
        <taxon>Brachybacterium</taxon>
    </lineage>
</organism>
<proteinExistence type="predicted"/>
<dbReference type="Proteomes" id="UP000218165">
    <property type="component" value="Chromosome"/>
</dbReference>
<protein>
    <submittedName>
        <fullName evidence="1">Shikimate dehydrogenase</fullName>
    </submittedName>
</protein>
<dbReference type="EMBL" id="CP023563">
    <property type="protein sequence ID" value="ATG52110.1"/>
    <property type="molecule type" value="Genomic_DNA"/>
</dbReference>
<gene>
    <name evidence="1" type="ORF">CFK38_11685</name>
</gene>
<name>A0A291GPT5_9MICO</name>
<dbReference type="InterPro" id="IPR036291">
    <property type="entry name" value="NAD(P)-bd_dom_sf"/>
</dbReference>
<evidence type="ECO:0000313" key="1">
    <source>
        <dbReference type="EMBL" id="ATG52110.1"/>
    </source>
</evidence>
<dbReference type="RefSeq" id="WP_096803227.1">
    <property type="nucleotide sequence ID" value="NZ_CP023563.1"/>
</dbReference>
<sequence length="321" mass="34618">MPLTYTYDTLQPATKPTFYFVGVTTGKSSIRRVFPAWAEALGLGDIEMVGIDLELHAPRDHYRTVVEFLKKDPLSLGGLVTTHKIDLFHAAEDLFDSVDPLAELMGEVSCLAKRDGLLQASAKDPFSSGHSLDAFIPNGHFASTEAEVFIMGAGGSAIAIDWHLGQEGKGADRPSRTVVSNRSTPRLERFKEVHEQAGIEVPLELVHTPDPADNDAVLAALSPGSVVINATGLGKDAPGSPLTDAAVFPQGALVWDLNYRGNLMFLDQARAQESALGLHVEDGWVYFLHGWTQVISEVFQVDIPTSGPTFDQLAEIAGATR</sequence>
<dbReference type="KEGG" id="brz:CFK38_11685"/>
<accession>A0A291GPT5</accession>
<dbReference type="OrthoDB" id="8990234at2"/>
<keyword evidence="2" id="KW-1185">Reference proteome</keyword>
<evidence type="ECO:0000313" key="2">
    <source>
        <dbReference type="Proteomes" id="UP000218165"/>
    </source>
</evidence>
<dbReference type="SUPFAM" id="SSF51735">
    <property type="entry name" value="NAD(P)-binding Rossmann-fold domains"/>
    <property type="match status" value="1"/>
</dbReference>
<dbReference type="AlphaFoldDB" id="A0A291GPT5"/>
<reference evidence="2" key="1">
    <citation type="submission" date="2017-09" db="EMBL/GenBank/DDBJ databases">
        <title>Brachybacterium sp. VM2412.</title>
        <authorList>
            <person name="Tak E.J."/>
            <person name="Bae J.-W."/>
        </authorList>
    </citation>
    <scope>NUCLEOTIDE SEQUENCE [LARGE SCALE GENOMIC DNA]</scope>
    <source>
        <strain evidence="2">VM2412</strain>
    </source>
</reference>
<dbReference type="Gene3D" id="3.40.50.720">
    <property type="entry name" value="NAD(P)-binding Rossmann-like Domain"/>
    <property type="match status" value="1"/>
</dbReference>